<reference evidence="7 8" key="1">
    <citation type="submission" date="2014-06" db="EMBL/GenBank/DDBJ databases">
        <authorList>
            <person name="Swart Estienne"/>
        </authorList>
    </citation>
    <scope>NUCLEOTIDE SEQUENCE [LARGE SCALE GENOMIC DNA]</scope>
    <source>
        <strain evidence="7 8">130c</strain>
    </source>
</reference>
<sequence>MKVQAILIQFVILANVISSNDIFGQEQVGFLKDRRMRNLQAKKSYSVGLTRNRDSYTADLYVGSTQQKQTVFLDTRGLWTTIESVDCFNCPGLKYNETRSTTFKVANDENTLLNYLSCSFLGYTGTERLSLGDRAYIANDVPIFMARAQNNLASVFDGVLGLAREINVNNSHRFITILQKANAIQSRSYSLFIPTGSRTGNIDIGDPVYTRVKSGINLSNLTLITGTTDWVVRSQKFIIGYSIKSYENDYGSSNATFDLNQRYIVVPQNFHRYFVNFLTFNQRNGVVADKPNMFPCDPTLYPTVFLQLGNFYFEIRPESFVINENDGSGLCVIGFVSAKTNSWILGQVFLNNYYTYFDDLKGIIGIAPHSSSKATITPITI</sequence>
<evidence type="ECO:0000256" key="1">
    <source>
        <dbReference type="ARBA" id="ARBA00007447"/>
    </source>
</evidence>
<evidence type="ECO:0000256" key="4">
    <source>
        <dbReference type="ARBA" id="ARBA00022801"/>
    </source>
</evidence>
<dbReference type="InterPro" id="IPR001461">
    <property type="entry name" value="Aspartic_peptidase_A1"/>
</dbReference>
<dbReference type="PROSITE" id="PS51767">
    <property type="entry name" value="PEPTIDASE_A1"/>
    <property type="match status" value="1"/>
</dbReference>
<dbReference type="InterPro" id="IPR021109">
    <property type="entry name" value="Peptidase_aspartic_dom_sf"/>
</dbReference>
<feature type="domain" description="Peptidase A1" evidence="6">
    <location>
        <begin position="56"/>
        <end position="367"/>
    </location>
</feature>
<evidence type="ECO:0000256" key="5">
    <source>
        <dbReference type="SAM" id="SignalP"/>
    </source>
</evidence>
<dbReference type="PANTHER" id="PTHR47966:SF51">
    <property type="entry name" value="BETA-SITE APP-CLEAVING ENZYME, ISOFORM A-RELATED"/>
    <property type="match status" value="1"/>
</dbReference>
<dbReference type="Gene3D" id="2.40.70.10">
    <property type="entry name" value="Acid Proteases"/>
    <property type="match status" value="2"/>
</dbReference>
<evidence type="ECO:0000313" key="8">
    <source>
        <dbReference type="Proteomes" id="UP000039865"/>
    </source>
</evidence>
<dbReference type="InterPro" id="IPR033121">
    <property type="entry name" value="PEPTIDASE_A1"/>
</dbReference>
<dbReference type="GO" id="GO:0004190">
    <property type="term" value="F:aspartic-type endopeptidase activity"/>
    <property type="evidence" value="ECO:0007669"/>
    <property type="project" value="UniProtKB-KW"/>
</dbReference>
<evidence type="ECO:0000256" key="2">
    <source>
        <dbReference type="ARBA" id="ARBA00022670"/>
    </source>
</evidence>
<dbReference type="EMBL" id="CCKQ01001047">
    <property type="protein sequence ID" value="CDW72150.1"/>
    <property type="molecule type" value="Genomic_DNA"/>
</dbReference>
<keyword evidence="8" id="KW-1185">Reference proteome</keyword>
<dbReference type="Proteomes" id="UP000039865">
    <property type="component" value="Unassembled WGS sequence"/>
</dbReference>
<dbReference type="PANTHER" id="PTHR47966">
    <property type="entry name" value="BETA-SITE APP-CLEAVING ENZYME, ISOFORM A-RELATED"/>
    <property type="match status" value="1"/>
</dbReference>
<dbReference type="AlphaFoldDB" id="A0A077ZS14"/>
<dbReference type="CDD" id="cd05471">
    <property type="entry name" value="pepsin_like"/>
    <property type="match status" value="1"/>
</dbReference>
<dbReference type="InterPro" id="IPR034164">
    <property type="entry name" value="Pepsin-like_dom"/>
</dbReference>
<gene>
    <name evidence="7" type="primary">Contig6176.g6604</name>
    <name evidence="7" type="ORF">STYLEM_1104</name>
</gene>
<proteinExistence type="inferred from homology"/>
<dbReference type="SUPFAM" id="SSF50630">
    <property type="entry name" value="Acid proteases"/>
    <property type="match status" value="1"/>
</dbReference>
<evidence type="ECO:0000259" key="6">
    <source>
        <dbReference type="PROSITE" id="PS51767"/>
    </source>
</evidence>
<evidence type="ECO:0000256" key="3">
    <source>
        <dbReference type="ARBA" id="ARBA00022750"/>
    </source>
</evidence>
<dbReference type="OrthoDB" id="311946at2759"/>
<evidence type="ECO:0000313" key="7">
    <source>
        <dbReference type="EMBL" id="CDW72150.1"/>
    </source>
</evidence>
<dbReference type="InParanoid" id="A0A077ZS14"/>
<keyword evidence="2" id="KW-0645">Protease</keyword>
<name>A0A077ZS14_STYLE</name>
<protein>
    <submittedName>
        <fullName evidence="7">Cathepsin d</fullName>
    </submittedName>
</protein>
<keyword evidence="3" id="KW-0064">Aspartyl protease</keyword>
<feature type="signal peptide" evidence="5">
    <location>
        <begin position="1"/>
        <end position="19"/>
    </location>
</feature>
<accession>A0A077ZS14</accession>
<keyword evidence="5" id="KW-0732">Signal</keyword>
<dbReference type="Pfam" id="PF00026">
    <property type="entry name" value="Asp"/>
    <property type="match status" value="1"/>
</dbReference>
<feature type="chain" id="PRO_5001729006" evidence="5">
    <location>
        <begin position="20"/>
        <end position="381"/>
    </location>
</feature>
<dbReference type="GO" id="GO:0006508">
    <property type="term" value="P:proteolysis"/>
    <property type="evidence" value="ECO:0007669"/>
    <property type="project" value="UniProtKB-KW"/>
</dbReference>
<keyword evidence="4" id="KW-0378">Hydrolase</keyword>
<organism evidence="7 8">
    <name type="scientific">Stylonychia lemnae</name>
    <name type="common">Ciliate</name>
    <dbReference type="NCBI Taxonomy" id="5949"/>
    <lineage>
        <taxon>Eukaryota</taxon>
        <taxon>Sar</taxon>
        <taxon>Alveolata</taxon>
        <taxon>Ciliophora</taxon>
        <taxon>Intramacronucleata</taxon>
        <taxon>Spirotrichea</taxon>
        <taxon>Stichotrichia</taxon>
        <taxon>Sporadotrichida</taxon>
        <taxon>Oxytrichidae</taxon>
        <taxon>Stylonychinae</taxon>
        <taxon>Stylonychia</taxon>
    </lineage>
</organism>
<comment type="similarity">
    <text evidence="1">Belongs to the peptidase A1 family.</text>
</comment>